<evidence type="ECO:0000259" key="7">
    <source>
        <dbReference type="Pfam" id="PF06271"/>
    </source>
</evidence>
<dbReference type="PANTHER" id="PTHR36115">
    <property type="entry name" value="PROLINE-RICH ANTIGEN HOMOLOG-RELATED"/>
    <property type="match status" value="1"/>
</dbReference>
<dbReference type="PIRSF" id="PIRSF021697">
    <property type="entry name" value="UCP021697"/>
    <property type="match status" value="1"/>
</dbReference>
<evidence type="ECO:0000313" key="8">
    <source>
        <dbReference type="EMBL" id="GFG91274.1"/>
    </source>
</evidence>
<sequence length="140" mass="14459">MTSGSPDSYPGKSLGLPQAGPGSLAGMGRRLGALLIDWLIAYGLAALAYRFGVVPMAALSTAVLAVWLVLGVVAVRLFGFTPGQMVLGLQVGSVDHRVPVGIGRLLARGLLIALVVPPLFTDADGRGLQDRLTGTAVVRR</sequence>
<name>A0A7I9YRF8_MYCBU</name>
<dbReference type="GO" id="GO:0005886">
    <property type="term" value="C:plasma membrane"/>
    <property type="evidence" value="ECO:0007669"/>
    <property type="project" value="UniProtKB-SubCell"/>
</dbReference>
<evidence type="ECO:0000256" key="2">
    <source>
        <dbReference type="ARBA" id="ARBA00022475"/>
    </source>
</evidence>
<dbReference type="RefSeq" id="WP_163714168.1">
    <property type="nucleotide sequence ID" value="NZ_BLKZ01000001.1"/>
</dbReference>
<organism evidence="8 9">
    <name type="scientific">Mycobacterium bourgelatii</name>
    <dbReference type="NCBI Taxonomy" id="1273442"/>
    <lineage>
        <taxon>Bacteria</taxon>
        <taxon>Bacillati</taxon>
        <taxon>Actinomycetota</taxon>
        <taxon>Actinomycetes</taxon>
        <taxon>Mycobacteriales</taxon>
        <taxon>Mycobacteriaceae</taxon>
        <taxon>Mycobacterium</taxon>
    </lineage>
</organism>
<dbReference type="AlphaFoldDB" id="A0A7I9YRF8"/>
<evidence type="ECO:0000256" key="1">
    <source>
        <dbReference type="ARBA" id="ARBA00004651"/>
    </source>
</evidence>
<evidence type="ECO:0000256" key="3">
    <source>
        <dbReference type="ARBA" id="ARBA00022692"/>
    </source>
</evidence>
<dbReference type="Pfam" id="PF06271">
    <property type="entry name" value="RDD"/>
    <property type="match status" value="1"/>
</dbReference>
<keyword evidence="4 6" id="KW-1133">Transmembrane helix</keyword>
<keyword evidence="9" id="KW-1185">Reference proteome</keyword>
<feature type="domain" description="RDD" evidence="7">
    <location>
        <begin position="24"/>
        <end position="115"/>
    </location>
</feature>
<evidence type="ECO:0000256" key="5">
    <source>
        <dbReference type="ARBA" id="ARBA00023136"/>
    </source>
</evidence>
<evidence type="ECO:0000256" key="4">
    <source>
        <dbReference type="ARBA" id="ARBA00022989"/>
    </source>
</evidence>
<feature type="transmembrane region" description="Helical" evidence="6">
    <location>
        <begin position="31"/>
        <end position="51"/>
    </location>
</feature>
<dbReference type="PANTHER" id="PTHR36115:SF6">
    <property type="entry name" value="PROLINE-RICH ANTIGEN HOMOLOG"/>
    <property type="match status" value="1"/>
</dbReference>
<feature type="transmembrane region" description="Helical" evidence="6">
    <location>
        <begin position="57"/>
        <end position="78"/>
    </location>
</feature>
<protein>
    <submittedName>
        <fullName evidence="8">RDD family protein</fullName>
    </submittedName>
</protein>
<evidence type="ECO:0000256" key="6">
    <source>
        <dbReference type="SAM" id="Phobius"/>
    </source>
</evidence>
<keyword evidence="2" id="KW-1003">Cell membrane</keyword>
<dbReference type="EMBL" id="BLKZ01000001">
    <property type="protein sequence ID" value="GFG91274.1"/>
    <property type="molecule type" value="Genomic_DNA"/>
</dbReference>
<comment type="caution">
    <text evidence="8">The sequence shown here is derived from an EMBL/GenBank/DDBJ whole genome shotgun (WGS) entry which is preliminary data.</text>
</comment>
<dbReference type="InterPro" id="IPR010432">
    <property type="entry name" value="RDD"/>
</dbReference>
<dbReference type="Proteomes" id="UP000465360">
    <property type="component" value="Unassembled WGS sequence"/>
</dbReference>
<accession>A0A7I9YRF8</accession>
<gene>
    <name evidence="8" type="ORF">MBOU_33160</name>
</gene>
<proteinExistence type="predicted"/>
<keyword evidence="3 6" id="KW-0812">Transmembrane</keyword>
<comment type="subcellular location">
    <subcellularLocation>
        <location evidence="1">Cell membrane</location>
        <topology evidence="1">Multi-pass membrane protein</topology>
    </subcellularLocation>
</comment>
<evidence type="ECO:0000313" key="9">
    <source>
        <dbReference type="Proteomes" id="UP000465360"/>
    </source>
</evidence>
<dbReference type="InterPro" id="IPR051791">
    <property type="entry name" value="Pra-immunoreactive"/>
</dbReference>
<dbReference type="InterPro" id="IPR016795">
    <property type="entry name" value="UCP021697"/>
</dbReference>
<keyword evidence="5 6" id="KW-0472">Membrane</keyword>
<reference evidence="8 9" key="1">
    <citation type="journal article" date="2019" name="Emerg. Microbes Infect.">
        <title>Comprehensive subspecies identification of 175 nontuberculous mycobacteria species based on 7547 genomic profiles.</title>
        <authorList>
            <person name="Matsumoto Y."/>
            <person name="Kinjo T."/>
            <person name="Motooka D."/>
            <person name="Nabeya D."/>
            <person name="Jung N."/>
            <person name="Uechi K."/>
            <person name="Horii T."/>
            <person name="Iida T."/>
            <person name="Fujita J."/>
            <person name="Nakamura S."/>
        </authorList>
    </citation>
    <scope>NUCLEOTIDE SEQUENCE [LARGE SCALE GENOMIC DNA]</scope>
    <source>
        <strain evidence="8 9">JCM 30725</strain>
    </source>
</reference>